<organism evidence="14 15">
    <name type="scientific">Mycena sanguinolenta</name>
    <dbReference type="NCBI Taxonomy" id="230812"/>
    <lineage>
        <taxon>Eukaryota</taxon>
        <taxon>Fungi</taxon>
        <taxon>Dikarya</taxon>
        <taxon>Basidiomycota</taxon>
        <taxon>Agaricomycotina</taxon>
        <taxon>Agaricomycetes</taxon>
        <taxon>Agaricomycetidae</taxon>
        <taxon>Agaricales</taxon>
        <taxon>Marasmiineae</taxon>
        <taxon>Mycenaceae</taxon>
        <taxon>Mycena</taxon>
    </lineage>
</organism>
<dbReference type="InterPro" id="IPR036396">
    <property type="entry name" value="Cyt_P450_sf"/>
</dbReference>
<comment type="similarity">
    <text evidence="4">Belongs to the cytochrome P450 family.</text>
</comment>
<evidence type="ECO:0000313" key="14">
    <source>
        <dbReference type="EMBL" id="KAF7342537.1"/>
    </source>
</evidence>
<dbReference type="AlphaFoldDB" id="A0A8H7CNL8"/>
<keyword evidence="9" id="KW-0560">Oxidoreductase</keyword>
<accession>A0A8H7CNL8</accession>
<evidence type="ECO:0000256" key="6">
    <source>
        <dbReference type="ARBA" id="ARBA00022692"/>
    </source>
</evidence>
<name>A0A8H7CNL8_9AGAR</name>
<evidence type="ECO:0000256" key="3">
    <source>
        <dbReference type="ARBA" id="ARBA00004721"/>
    </source>
</evidence>
<reference evidence="14" key="1">
    <citation type="submission" date="2020-05" db="EMBL/GenBank/DDBJ databases">
        <title>Mycena genomes resolve the evolution of fungal bioluminescence.</title>
        <authorList>
            <person name="Tsai I.J."/>
        </authorList>
    </citation>
    <scope>NUCLEOTIDE SEQUENCE</scope>
    <source>
        <strain evidence="14">160909Yilan</strain>
    </source>
</reference>
<keyword evidence="11" id="KW-0503">Monooxygenase</keyword>
<keyword evidence="12" id="KW-0472">Membrane</keyword>
<feature type="signal peptide" evidence="13">
    <location>
        <begin position="1"/>
        <end position="21"/>
    </location>
</feature>
<keyword evidence="13" id="KW-0732">Signal</keyword>
<dbReference type="SUPFAM" id="SSF48264">
    <property type="entry name" value="Cytochrome P450"/>
    <property type="match status" value="1"/>
</dbReference>
<dbReference type="GO" id="GO:0016705">
    <property type="term" value="F:oxidoreductase activity, acting on paired donors, with incorporation or reduction of molecular oxygen"/>
    <property type="evidence" value="ECO:0007669"/>
    <property type="project" value="InterPro"/>
</dbReference>
<dbReference type="EMBL" id="JACAZH010000025">
    <property type="protein sequence ID" value="KAF7342537.1"/>
    <property type="molecule type" value="Genomic_DNA"/>
</dbReference>
<gene>
    <name evidence="14" type="ORF">MSAN_02009900</name>
</gene>
<keyword evidence="6" id="KW-0812">Transmembrane</keyword>
<evidence type="ECO:0000256" key="10">
    <source>
        <dbReference type="ARBA" id="ARBA00023004"/>
    </source>
</evidence>
<dbReference type="Proteomes" id="UP000623467">
    <property type="component" value="Unassembled WGS sequence"/>
</dbReference>
<evidence type="ECO:0000256" key="11">
    <source>
        <dbReference type="ARBA" id="ARBA00023033"/>
    </source>
</evidence>
<dbReference type="InterPro" id="IPR050121">
    <property type="entry name" value="Cytochrome_P450_monoxygenase"/>
</dbReference>
<sequence length="304" mass="33350">MDSGIAFVGVFSLAVAYVTLCQRSSIRNIPGPPSPSWIFGNMLQLILPGEYGANEFAWLKAFGAVYRLKGCFGQDRLFISDPTALQYILNSPLFPYGPAQSTMIDLIYPEKCVMAQQGDRHKRLRAAMNPCFTGAAVRNFTPIFERVAQAMTAKFEESSGSKVDVCPVFSEATLSTISEAALGYPMQDMDKDFVAYNEQLLALGANQSPGQILSDAVSVRLPRWILKAAIHLPTTTFHIIRTAKALAKELGRKVIREKIDAARQGSVAETDVFDMLLGLGNTEKKKNAITLDEVVDQTGIFLVE</sequence>
<comment type="subcellular location">
    <subcellularLocation>
        <location evidence="2">Membrane</location>
    </subcellularLocation>
</comment>
<keyword evidence="15" id="KW-1185">Reference proteome</keyword>
<dbReference type="GO" id="GO:0005506">
    <property type="term" value="F:iron ion binding"/>
    <property type="evidence" value="ECO:0007669"/>
    <property type="project" value="InterPro"/>
</dbReference>
<dbReference type="PANTHER" id="PTHR24305">
    <property type="entry name" value="CYTOCHROME P450"/>
    <property type="match status" value="1"/>
</dbReference>
<evidence type="ECO:0000256" key="5">
    <source>
        <dbReference type="ARBA" id="ARBA00022617"/>
    </source>
</evidence>
<dbReference type="Pfam" id="PF00067">
    <property type="entry name" value="p450"/>
    <property type="match status" value="1"/>
</dbReference>
<dbReference type="PANTHER" id="PTHR24305:SF166">
    <property type="entry name" value="CYTOCHROME P450 12A4, MITOCHONDRIAL-RELATED"/>
    <property type="match status" value="1"/>
</dbReference>
<dbReference type="GO" id="GO:0016020">
    <property type="term" value="C:membrane"/>
    <property type="evidence" value="ECO:0007669"/>
    <property type="project" value="UniProtKB-SubCell"/>
</dbReference>
<dbReference type="GO" id="GO:0020037">
    <property type="term" value="F:heme binding"/>
    <property type="evidence" value="ECO:0007669"/>
    <property type="project" value="InterPro"/>
</dbReference>
<evidence type="ECO:0000256" key="12">
    <source>
        <dbReference type="ARBA" id="ARBA00023136"/>
    </source>
</evidence>
<dbReference type="InterPro" id="IPR001128">
    <property type="entry name" value="Cyt_P450"/>
</dbReference>
<dbReference type="OrthoDB" id="5076166at2759"/>
<evidence type="ECO:0000256" key="13">
    <source>
        <dbReference type="SAM" id="SignalP"/>
    </source>
</evidence>
<keyword evidence="8" id="KW-1133">Transmembrane helix</keyword>
<keyword evidence="10" id="KW-0408">Iron</keyword>
<proteinExistence type="inferred from homology"/>
<comment type="caution">
    <text evidence="14">The sequence shown here is derived from an EMBL/GenBank/DDBJ whole genome shotgun (WGS) entry which is preliminary data.</text>
</comment>
<comment type="pathway">
    <text evidence="3">Secondary metabolite biosynthesis; terpenoid biosynthesis.</text>
</comment>
<dbReference type="GO" id="GO:0004497">
    <property type="term" value="F:monooxygenase activity"/>
    <property type="evidence" value="ECO:0007669"/>
    <property type="project" value="UniProtKB-KW"/>
</dbReference>
<dbReference type="Gene3D" id="1.10.630.10">
    <property type="entry name" value="Cytochrome P450"/>
    <property type="match status" value="1"/>
</dbReference>
<keyword evidence="7" id="KW-0479">Metal-binding</keyword>
<protein>
    <submittedName>
        <fullName evidence="14">Cytochrome P450</fullName>
    </submittedName>
</protein>
<comment type="cofactor">
    <cofactor evidence="1">
        <name>heme</name>
        <dbReference type="ChEBI" id="CHEBI:30413"/>
    </cofactor>
</comment>
<feature type="chain" id="PRO_5034441680" evidence="13">
    <location>
        <begin position="22"/>
        <end position="304"/>
    </location>
</feature>
<evidence type="ECO:0000256" key="2">
    <source>
        <dbReference type="ARBA" id="ARBA00004370"/>
    </source>
</evidence>
<evidence type="ECO:0000256" key="9">
    <source>
        <dbReference type="ARBA" id="ARBA00023002"/>
    </source>
</evidence>
<keyword evidence="5" id="KW-0349">Heme</keyword>
<evidence type="ECO:0000256" key="8">
    <source>
        <dbReference type="ARBA" id="ARBA00022989"/>
    </source>
</evidence>
<evidence type="ECO:0000256" key="4">
    <source>
        <dbReference type="ARBA" id="ARBA00010617"/>
    </source>
</evidence>
<evidence type="ECO:0000256" key="1">
    <source>
        <dbReference type="ARBA" id="ARBA00001971"/>
    </source>
</evidence>
<evidence type="ECO:0000256" key="7">
    <source>
        <dbReference type="ARBA" id="ARBA00022723"/>
    </source>
</evidence>
<evidence type="ECO:0000313" key="15">
    <source>
        <dbReference type="Proteomes" id="UP000623467"/>
    </source>
</evidence>